<dbReference type="InterPro" id="IPR007267">
    <property type="entry name" value="GtrA_DPMS_TM"/>
</dbReference>
<evidence type="ECO:0000313" key="9">
    <source>
        <dbReference type="Proteomes" id="UP000195573"/>
    </source>
</evidence>
<evidence type="ECO:0000256" key="1">
    <source>
        <dbReference type="ARBA" id="ARBA00004141"/>
    </source>
</evidence>
<feature type="transmembrane region" description="Helical" evidence="6">
    <location>
        <begin position="33"/>
        <end position="51"/>
    </location>
</feature>
<dbReference type="Pfam" id="PF04138">
    <property type="entry name" value="GtrA_DPMS_TM"/>
    <property type="match status" value="1"/>
</dbReference>
<keyword evidence="4 6" id="KW-1133">Transmembrane helix</keyword>
<dbReference type="InterPro" id="IPR051401">
    <property type="entry name" value="GtrA_CellWall_Glycosyl"/>
</dbReference>
<keyword evidence="9" id="KW-1185">Reference proteome</keyword>
<dbReference type="PANTHER" id="PTHR38459:SF1">
    <property type="entry name" value="PROPHAGE BACTOPRENOL-LINKED GLUCOSE TRANSLOCASE HOMOLOG"/>
    <property type="match status" value="1"/>
</dbReference>
<evidence type="ECO:0000256" key="4">
    <source>
        <dbReference type="ARBA" id="ARBA00022989"/>
    </source>
</evidence>
<feature type="domain" description="GtrA/DPMS transmembrane" evidence="7">
    <location>
        <begin position="6"/>
        <end position="119"/>
    </location>
</feature>
<evidence type="ECO:0000313" key="8">
    <source>
        <dbReference type="EMBL" id="ART78150.1"/>
    </source>
</evidence>
<dbReference type="PANTHER" id="PTHR38459">
    <property type="entry name" value="PROPHAGE BACTOPRENOL-LINKED GLUCOSE TRANSLOCASE HOMOLOG"/>
    <property type="match status" value="1"/>
</dbReference>
<evidence type="ECO:0000256" key="5">
    <source>
        <dbReference type="ARBA" id="ARBA00023136"/>
    </source>
</evidence>
<feature type="transmembrane region" description="Helical" evidence="6">
    <location>
        <begin position="63"/>
        <end position="87"/>
    </location>
</feature>
<keyword evidence="5 6" id="KW-0472">Membrane</keyword>
<feature type="transmembrane region" description="Helical" evidence="6">
    <location>
        <begin position="7"/>
        <end position="27"/>
    </location>
</feature>
<evidence type="ECO:0000256" key="2">
    <source>
        <dbReference type="ARBA" id="ARBA00009399"/>
    </source>
</evidence>
<comment type="similarity">
    <text evidence="2">Belongs to the GtrA family.</text>
</comment>
<accession>A0ABM6KNJ5</accession>
<name>A0ABM6KNJ5_9BACI</name>
<protein>
    <submittedName>
        <fullName evidence="8">Sugar translocase</fullName>
    </submittedName>
</protein>
<evidence type="ECO:0000256" key="6">
    <source>
        <dbReference type="SAM" id="Phobius"/>
    </source>
</evidence>
<sequence length="126" mass="14546">MKRLLKFGTVGVFNTLITFASFTILYYLGLNYLVSNVIGYCLGIVNSYYWNKKWVFKDSRKRASIFYKFIAVNVLTLGIQTLFLFLLVNKLGLQPVLANLGSIGASLFINYFLNAKWTFFQEQNVR</sequence>
<evidence type="ECO:0000256" key="3">
    <source>
        <dbReference type="ARBA" id="ARBA00022692"/>
    </source>
</evidence>
<dbReference type="RefSeq" id="WP_088019640.1">
    <property type="nucleotide sequence ID" value="NZ_CP020880.1"/>
</dbReference>
<organism evidence="8 9">
    <name type="scientific">Sutcliffiella horikoshii</name>
    <dbReference type="NCBI Taxonomy" id="79883"/>
    <lineage>
        <taxon>Bacteria</taxon>
        <taxon>Bacillati</taxon>
        <taxon>Bacillota</taxon>
        <taxon>Bacilli</taxon>
        <taxon>Bacillales</taxon>
        <taxon>Bacillaceae</taxon>
        <taxon>Sutcliffiella</taxon>
    </lineage>
</organism>
<comment type="subcellular location">
    <subcellularLocation>
        <location evidence="1">Membrane</location>
        <topology evidence="1">Multi-pass membrane protein</topology>
    </subcellularLocation>
</comment>
<dbReference type="Proteomes" id="UP000195573">
    <property type="component" value="Chromosome"/>
</dbReference>
<dbReference type="GeneID" id="96740652"/>
<reference evidence="8 9" key="1">
    <citation type="submission" date="2017-04" db="EMBL/GenBank/DDBJ databases">
        <title>Complete Genome Sequence of the Bacillus horikoshii 20a strain from Cuatro Cienegas, Coahuila, Mexico.</title>
        <authorList>
            <person name="Zarza E."/>
            <person name="Alcaraz L.D."/>
            <person name="Aguilar-Salinas B."/>
            <person name="Islas A."/>
            <person name="Olmedo-Alvarez G."/>
        </authorList>
    </citation>
    <scope>NUCLEOTIDE SEQUENCE [LARGE SCALE GENOMIC DNA]</scope>
    <source>
        <strain evidence="8 9">20a</strain>
    </source>
</reference>
<keyword evidence="3 6" id="KW-0812">Transmembrane</keyword>
<gene>
    <name evidence="8" type="ORF">B4U37_19830</name>
</gene>
<proteinExistence type="inferred from homology"/>
<feature type="transmembrane region" description="Helical" evidence="6">
    <location>
        <begin position="93"/>
        <end position="113"/>
    </location>
</feature>
<dbReference type="EMBL" id="CP020880">
    <property type="protein sequence ID" value="ART78150.1"/>
    <property type="molecule type" value="Genomic_DNA"/>
</dbReference>
<evidence type="ECO:0000259" key="7">
    <source>
        <dbReference type="Pfam" id="PF04138"/>
    </source>
</evidence>